<organism evidence="1 2">
    <name type="scientific">Gigaspora margarita</name>
    <dbReference type="NCBI Taxonomy" id="4874"/>
    <lineage>
        <taxon>Eukaryota</taxon>
        <taxon>Fungi</taxon>
        <taxon>Fungi incertae sedis</taxon>
        <taxon>Mucoromycota</taxon>
        <taxon>Glomeromycotina</taxon>
        <taxon>Glomeromycetes</taxon>
        <taxon>Diversisporales</taxon>
        <taxon>Gigasporaceae</taxon>
        <taxon>Gigaspora</taxon>
    </lineage>
</organism>
<evidence type="ECO:0000313" key="2">
    <source>
        <dbReference type="Proteomes" id="UP000789901"/>
    </source>
</evidence>
<sequence>MSTHNFYQSSSYNSDTVALSSCTAHTIQLALGDKFNVKEVSNLIYKVKTLNSYVNSKDKYYEKLCQLQAELNSQHQVILIQMLLELDNDLKQNINHQE</sequence>
<gene>
    <name evidence="1" type="ORF">GMARGA_LOCUS7497</name>
</gene>
<reference evidence="1 2" key="1">
    <citation type="submission" date="2021-06" db="EMBL/GenBank/DDBJ databases">
        <authorList>
            <person name="Kallberg Y."/>
            <person name="Tangrot J."/>
            <person name="Rosling A."/>
        </authorList>
    </citation>
    <scope>NUCLEOTIDE SEQUENCE [LARGE SCALE GENOMIC DNA]</scope>
    <source>
        <strain evidence="1 2">120-4 pot B 10/14</strain>
    </source>
</reference>
<dbReference type="EMBL" id="CAJVQB010003646">
    <property type="protein sequence ID" value="CAG8613935.1"/>
    <property type="molecule type" value="Genomic_DNA"/>
</dbReference>
<evidence type="ECO:0000313" key="1">
    <source>
        <dbReference type="EMBL" id="CAG8613935.1"/>
    </source>
</evidence>
<comment type="caution">
    <text evidence="1">The sequence shown here is derived from an EMBL/GenBank/DDBJ whole genome shotgun (WGS) entry which is preliminary data.</text>
</comment>
<proteinExistence type="predicted"/>
<dbReference type="Proteomes" id="UP000789901">
    <property type="component" value="Unassembled WGS sequence"/>
</dbReference>
<accession>A0ABN7ULG0</accession>
<keyword evidence="2" id="KW-1185">Reference proteome</keyword>
<name>A0ABN7ULG0_GIGMA</name>
<protein>
    <submittedName>
        <fullName evidence="1">15663_t:CDS:1</fullName>
    </submittedName>
</protein>